<dbReference type="InterPro" id="IPR000845">
    <property type="entry name" value="Nucleoside_phosphorylase_d"/>
</dbReference>
<dbReference type="AlphaFoldDB" id="F4QPK3"/>
<evidence type="ECO:0000313" key="3">
    <source>
        <dbReference type="Proteomes" id="UP000006512"/>
    </source>
</evidence>
<dbReference type="STRING" id="715226.ABI_26760"/>
<dbReference type="EC" id="3.2.2.16" evidence="2"/>
<dbReference type="EMBL" id="GL883078">
    <property type="protein sequence ID" value="EGF91261.1"/>
    <property type="molecule type" value="Genomic_DNA"/>
</dbReference>
<name>F4QPK3_9CAUL</name>
<sequence length="297" mass="31922">MRTLAAILLVIGVMVTGQAKAMPWDKPRTAIVLAFDPEWDALLPHIEAAKTETHDGVTYVTGRIGDEPVVMALSGVSMVNAAMNTQRLLGHYKVSRIVMSGIAGGVDPSLNIGDIVVADAWSQPMETLTARETREGYIPPAWLWGMSAKPNFGMFLPRQVRIGTIDYDNFPADPALLALAHKLEPMPLKQCVSDTLCLDHAPKVVVGGEGVSAASFIDNIEYRNYLHTAFSARVTDMESAAVAQVAFANKVPFIAFRSLSDLAGGDADVNHMMAFMTLASENSAAVVVAFIKALPKP</sequence>
<gene>
    <name evidence="2" type="primary">mtnN</name>
    <name evidence="2" type="ORF">ABI_26760</name>
</gene>
<dbReference type="GO" id="GO:0009116">
    <property type="term" value="P:nucleoside metabolic process"/>
    <property type="evidence" value="ECO:0007669"/>
    <property type="project" value="InterPro"/>
</dbReference>
<reference evidence="3" key="1">
    <citation type="submission" date="2011-03" db="EMBL/GenBank/DDBJ databases">
        <title>Draft genome sequence of Brevundimonas diminuta.</title>
        <authorList>
            <person name="Brown P.J.B."/>
            <person name="Buechlein A."/>
            <person name="Hemmerich C."/>
            <person name="Brun Y.V."/>
        </authorList>
    </citation>
    <scope>NUCLEOTIDE SEQUENCE [LARGE SCALE GENOMIC DNA]</scope>
    <source>
        <strain evidence="3">C19</strain>
    </source>
</reference>
<dbReference type="Gene3D" id="3.40.50.1580">
    <property type="entry name" value="Nucleoside phosphorylase domain"/>
    <property type="match status" value="1"/>
</dbReference>
<evidence type="ECO:0000259" key="1">
    <source>
        <dbReference type="Pfam" id="PF01048"/>
    </source>
</evidence>
<dbReference type="GO" id="GO:0008930">
    <property type="term" value="F:methylthioadenosine nucleosidase activity"/>
    <property type="evidence" value="ECO:0007669"/>
    <property type="project" value="UniProtKB-EC"/>
</dbReference>
<dbReference type="PANTHER" id="PTHR21234">
    <property type="entry name" value="PURINE NUCLEOSIDE PHOSPHORYLASE"/>
    <property type="match status" value="1"/>
</dbReference>
<accession>F4QPK3</accession>
<dbReference type="PANTHER" id="PTHR21234:SF42">
    <property type="entry name" value="PHOSPHORYLASE SUPERFAMILY PROTEIN"/>
    <property type="match status" value="1"/>
</dbReference>
<dbReference type="Pfam" id="PF01048">
    <property type="entry name" value="PNP_UDP_1"/>
    <property type="match status" value="1"/>
</dbReference>
<keyword evidence="3" id="KW-1185">Reference proteome</keyword>
<dbReference type="RefSeq" id="WP_006273460.1">
    <property type="nucleotide sequence ID" value="NZ_GL883078.1"/>
</dbReference>
<protein>
    <submittedName>
        <fullName evidence="2">MTA/SAH nucleosidase</fullName>
        <ecNumber evidence="2">3.2.2.16</ecNumber>
    </submittedName>
</protein>
<keyword evidence="2" id="KW-0378">Hydrolase</keyword>
<dbReference type="OrthoDB" id="6677713at2"/>
<evidence type="ECO:0000313" key="2">
    <source>
        <dbReference type="EMBL" id="EGF91261.1"/>
    </source>
</evidence>
<dbReference type="Proteomes" id="UP000006512">
    <property type="component" value="Unassembled WGS sequence"/>
</dbReference>
<dbReference type="eggNOG" id="COG0775">
    <property type="taxonomic scope" value="Bacteria"/>
</dbReference>
<dbReference type="HOGENOM" id="CLU_031248_0_0_5"/>
<organism evidence="2 3">
    <name type="scientific">Asticcacaulis biprosthecium C19</name>
    <dbReference type="NCBI Taxonomy" id="715226"/>
    <lineage>
        <taxon>Bacteria</taxon>
        <taxon>Pseudomonadati</taxon>
        <taxon>Pseudomonadota</taxon>
        <taxon>Alphaproteobacteria</taxon>
        <taxon>Caulobacterales</taxon>
        <taxon>Caulobacteraceae</taxon>
        <taxon>Asticcacaulis</taxon>
    </lineage>
</organism>
<dbReference type="SUPFAM" id="SSF53167">
    <property type="entry name" value="Purine and uridine phosphorylases"/>
    <property type="match status" value="1"/>
</dbReference>
<proteinExistence type="predicted"/>
<keyword evidence="2" id="KW-0326">Glycosidase</keyword>
<dbReference type="CDD" id="cd09008">
    <property type="entry name" value="MTAN"/>
    <property type="match status" value="1"/>
</dbReference>
<feature type="domain" description="Nucleoside phosphorylase" evidence="1">
    <location>
        <begin position="29"/>
        <end position="292"/>
    </location>
</feature>
<dbReference type="InterPro" id="IPR035994">
    <property type="entry name" value="Nucleoside_phosphorylase_sf"/>
</dbReference>